<dbReference type="InterPro" id="IPR039773">
    <property type="entry name" value="BAG_chaperone_regulator"/>
</dbReference>
<dbReference type="PANTHER" id="PTHR12329">
    <property type="entry name" value="BCL2-ASSOCIATED ATHANOGENE"/>
    <property type="match status" value="1"/>
</dbReference>
<evidence type="ECO:0000313" key="5">
    <source>
        <dbReference type="Proteomes" id="UP001591681"/>
    </source>
</evidence>
<sequence>MAYETAGNDRSGGEPAWVMHQMQASSKPHWPPHFNSENNNWNGTMDSTPYSGYPSNYWYPQSHNTGPYGNAYPSGTEVNGQPPYQPISAYPNGVYSPGQYSANMLHPSNPFYCADQMPPRQPHFHNQGCPERSAGQPAPPPYPVQHCQGGPGYHPGSYQHYGEGGPTMPPNPPYPGQQAMHSRPPQPDAWPHSGGYNPSPGPQQQWQPGSQTPHPPYGNHVRPPHPPPWQGPAPPPYEQHKDHQFSGQHPQGRPQPLGPKPRPSTPNQGPGKPTEFSAPPQLYKSGGGKVQEPRLAQAEPPPAPNPARATSPPPGPQLRDNPGLARVQQVLFRVQLLQEDVDEFVGKKTDKSYRYLEELLTKELLELDSVETNGQEVVRQARKEAVQRIQGILDRLEKKAF</sequence>
<comment type="caution">
    <text evidence="4">The sequence shown here is derived from an EMBL/GenBank/DDBJ whole genome shotgun (WGS) entry which is preliminary data.</text>
</comment>
<dbReference type="InterPro" id="IPR003103">
    <property type="entry name" value="BAG_domain"/>
</dbReference>
<keyword evidence="1" id="KW-0143">Chaperone</keyword>
<dbReference type="SUPFAM" id="SSF63491">
    <property type="entry name" value="BAG domain"/>
    <property type="match status" value="1"/>
</dbReference>
<accession>A0ABD1JZD9</accession>
<evidence type="ECO:0000259" key="3">
    <source>
        <dbReference type="PROSITE" id="PS51035"/>
    </source>
</evidence>
<evidence type="ECO:0000256" key="1">
    <source>
        <dbReference type="ARBA" id="ARBA00023186"/>
    </source>
</evidence>
<dbReference type="PANTHER" id="PTHR12329:SF10">
    <property type="entry name" value="BAG FAMILY MOLECULAR CHAPERONE REGULATOR 4"/>
    <property type="match status" value="1"/>
</dbReference>
<proteinExistence type="predicted"/>
<feature type="compositionally biased region" description="Pro residues" evidence="2">
    <location>
        <begin position="224"/>
        <end position="237"/>
    </location>
</feature>
<feature type="compositionally biased region" description="Low complexity" evidence="2">
    <location>
        <begin position="202"/>
        <end position="221"/>
    </location>
</feature>
<feature type="region of interest" description="Disordered" evidence="2">
    <location>
        <begin position="118"/>
        <end position="323"/>
    </location>
</feature>
<evidence type="ECO:0000313" key="4">
    <source>
        <dbReference type="EMBL" id="KAL2092242.1"/>
    </source>
</evidence>
<gene>
    <name evidence="4" type="ORF">ACEWY4_012040</name>
</gene>
<feature type="domain" description="BAG" evidence="3">
    <location>
        <begin position="323"/>
        <end position="400"/>
    </location>
</feature>
<dbReference type="Gene3D" id="1.20.58.120">
    <property type="entry name" value="BAG domain"/>
    <property type="match status" value="1"/>
</dbReference>
<dbReference type="PROSITE" id="PS51035">
    <property type="entry name" value="BAG"/>
    <property type="match status" value="1"/>
</dbReference>
<dbReference type="EMBL" id="JBHFQA010000010">
    <property type="protein sequence ID" value="KAL2092242.1"/>
    <property type="molecule type" value="Genomic_DNA"/>
</dbReference>
<name>A0ABD1JZD9_9TELE</name>
<evidence type="ECO:0000256" key="2">
    <source>
        <dbReference type="SAM" id="MobiDB-lite"/>
    </source>
</evidence>
<organism evidence="4 5">
    <name type="scientific">Coilia grayii</name>
    <name type="common">Gray's grenadier anchovy</name>
    <dbReference type="NCBI Taxonomy" id="363190"/>
    <lineage>
        <taxon>Eukaryota</taxon>
        <taxon>Metazoa</taxon>
        <taxon>Chordata</taxon>
        <taxon>Craniata</taxon>
        <taxon>Vertebrata</taxon>
        <taxon>Euteleostomi</taxon>
        <taxon>Actinopterygii</taxon>
        <taxon>Neopterygii</taxon>
        <taxon>Teleostei</taxon>
        <taxon>Clupei</taxon>
        <taxon>Clupeiformes</taxon>
        <taxon>Clupeoidei</taxon>
        <taxon>Engraulidae</taxon>
        <taxon>Coilinae</taxon>
        <taxon>Coilia</taxon>
    </lineage>
</organism>
<dbReference type="InterPro" id="IPR036533">
    <property type="entry name" value="BAG_dom_sf"/>
</dbReference>
<reference evidence="4 5" key="1">
    <citation type="submission" date="2024-09" db="EMBL/GenBank/DDBJ databases">
        <title>A chromosome-level genome assembly of Gray's grenadier anchovy, Coilia grayii.</title>
        <authorList>
            <person name="Fu Z."/>
        </authorList>
    </citation>
    <scope>NUCLEOTIDE SEQUENCE [LARGE SCALE GENOMIC DNA]</scope>
    <source>
        <strain evidence="4">G4</strain>
        <tissue evidence="4">Muscle</tissue>
    </source>
</reference>
<dbReference type="AlphaFoldDB" id="A0ABD1JZD9"/>
<dbReference type="SMART" id="SM00264">
    <property type="entry name" value="BAG"/>
    <property type="match status" value="1"/>
</dbReference>
<protein>
    <recommendedName>
        <fullName evidence="3">BAG domain-containing protein</fullName>
    </recommendedName>
</protein>
<dbReference type="Proteomes" id="UP001591681">
    <property type="component" value="Unassembled WGS sequence"/>
</dbReference>
<feature type="compositionally biased region" description="Pro residues" evidence="2">
    <location>
        <begin position="299"/>
        <end position="316"/>
    </location>
</feature>
<keyword evidence="5" id="KW-1185">Reference proteome</keyword>
<dbReference type="Pfam" id="PF02179">
    <property type="entry name" value="BAG"/>
    <property type="match status" value="1"/>
</dbReference>